<protein>
    <submittedName>
        <fullName evidence="3">Uncharacterized protein</fullName>
    </submittedName>
</protein>
<feature type="region of interest" description="Disordered" evidence="1">
    <location>
        <begin position="19"/>
        <end position="41"/>
    </location>
</feature>
<dbReference type="Gene3D" id="3.40.50.1820">
    <property type="entry name" value="alpha/beta hydrolase"/>
    <property type="match status" value="1"/>
</dbReference>
<dbReference type="OrthoDB" id="49376at2"/>
<sequence>MPKIPKFDFSKLKGILKLGKETKKESTPSTDAPSKEKPSGEKGIKGLLEKIKYFISTFWHRKVLFFTFLGVVVLIVAFGILLSRPKVPETFLSEGTQTVENLIISIPPGAFPYEKSFKVRVVPGNSVQGMVSSGNFVSPIYELIPNDGRYDMATLPIKVRYYFPSNLIGSNDSNALAFAGLSSDGKVYNIIPGSFIDRDSRGYFVEASFFVVPRWLGVVSVPGKVLQTGIQEVYRVVSAYPPLLIIPGSDANFAGYYQSSKVTPLSTWQGVFPDRSIYVYKYPLSDTKSYNYTRAFRTFQQSEPMQSPIVFEAERLAQELKRYSNVQFDVLAHEVGGLILYYCLAMHPEIKNIRKVAYVSTPFYGTNVVDPRLATTIYASKPSAAALLYSLPESVVATIQGYLKSYIEAINIYYSDILPNSELLKRLQYLPYRTDIPTIAYMGNTPPLSIDVGGSLFEKFYPELTLNLGDGVVTRNSARLPYMTLKIFNGSWNDFYSSEPFIEEIKKFFAFEIPEIPAYKDDTFAERVKSEKEKILERFITSGSTESFYVDEWKIGDNPYIKFLRTYNYPGTQVAVYGGIVYTADEKGLYVAGTRVWEEFVIGLKETIEGVSYGTQRKVYYRKLADTVTFEQTPADDFIATKDYAIFAKPRDNNKIDFVDNTGNVLVTLQGVYGRVIYDGNELLFVTNREVYRYFYGIKYTAPLGLRNSYDITYAIVADDYIIATTRAYGLLVFDKMGRYACVGEGWIGNLGLYRSGNFIVAVGDSFITLIDFSARRIHRIVEDVAGIVYDATVWENKIYLMTSEGLLIYKIG</sequence>
<proteinExistence type="predicted"/>
<dbReference type="EMBL" id="CP011393">
    <property type="protein sequence ID" value="ANE42094.1"/>
    <property type="molecule type" value="Genomic_DNA"/>
</dbReference>
<dbReference type="SUPFAM" id="SSF53474">
    <property type="entry name" value="alpha/beta-Hydrolases"/>
    <property type="match status" value="1"/>
</dbReference>
<organism evidence="3 4">
    <name type="scientific">Fervidobacterium pennivorans</name>
    <dbReference type="NCBI Taxonomy" id="93466"/>
    <lineage>
        <taxon>Bacteria</taxon>
        <taxon>Thermotogati</taxon>
        <taxon>Thermotogota</taxon>
        <taxon>Thermotogae</taxon>
        <taxon>Thermotogales</taxon>
        <taxon>Fervidobacteriaceae</taxon>
        <taxon>Fervidobacterium</taxon>
    </lineage>
</organism>
<gene>
    <name evidence="3" type="ORF">JM64_09320</name>
</gene>
<keyword evidence="2" id="KW-0812">Transmembrane</keyword>
<keyword evidence="2" id="KW-0472">Membrane</keyword>
<accession>A0A172T555</accession>
<dbReference type="KEGG" id="fng:JM64_09320"/>
<dbReference type="AlphaFoldDB" id="A0A172T555"/>
<evidence type="ECO:0000256" key="1">
    <source>
        <dbReference type="SAM" id="MobiDB-lite"/>
    </source>
</evidence>
<name>A0A172T555_FERPE</name>
<evidence type="ECO:0000256" key="2">
    <source>
        <dbReference type="SAM" id="Phobius"/>
    </source>
</evidence>
<reference evidence="3 4" key="1">
    <citation type="submission" date="2014-08" db="EMBL/GenBank/DDBJ databases">
        <title>Fervidobacterium pennivorans DYC genome.</title>
        <authorList>
            <person name="Wushke S."/>
        </authorList>
    </citation>
    <scope>NUCLEOTIDE SEQUENCE [LARGE SCALE GENOMIC DNA]</scope>
    <source>
        <strain evidence="3 4">DYC</strain>
    </source>
</reference>
<dbReference type="InterPro" id="IPR029058">
    <property type="entry name" value="AB_hydrolase_fold"/>
</dbReference>
<dbReference type="PATRIC" id="fig|93466.3.peg.1939"/>
<evidence type="ECO:0000313" key="3">
    <source>
        <dbReference type="EMBL" id="ANE42094.1"/>
    </source>
</evidence>
<evidence type="ECO:0000313" key="4">
    <source>
        <dbReference type="Proteomes" id="UP000077096"/>
    </source>
</evidence>
<keyword evidence="2" id="KW-1133">Transmembrane helix</keyword>
<feature type="transmembrane region" description="Helical" evidence="2">
    <location>
        <begin position="63"/>
        <end position="82"/>
    </location>
</feature>
<dbReference type="Proteomes" id="UP000077096">
    <property type="component" value="Chromosome"/>
</dbReference>